<evidence type="ECO:0000256" key="3">
    <source>
        <dbReference type="SAM" id="MobiDB-lite"/>
    </source>
</evidence>
<dbReference type="CDD" id="cd12148">
    <property type="entry name" value="fungal_TF_MHR"/>
    <property type="match status" value="1"/>
</dbReference>
<dbReference type="GO" id="GO:0008270">
    <property type="term" value="F:zinc ion binding"/>
    <property type="evidence" value="ECO:0007669"/>
    <property type="project" value="InterPro"/>
</dbReference>
<protein>
    <submittedName>
        <fullName evidence="5">Fungal-specific transcription factor domain-containing protein</fullName>
    </submittedName>
</protein>
<dbReference type="InterPro" id="IPR007219">
    <property type="entry name" value="XnlR_reg_dom"/>
</dbReference>
<evidence type="ECO:0000259" key="4">
    <source>
        <dbReference type="PROSITE" id="PS50048"/>
    </source>
</evidence>
<comment type="caution">
    <text evidence="5">The sequence shown here is derived from an EMBL/GenBank/DDBJ whole genome shotgun (WGS) entry which is preliminary data.</text>
</comment>
<gene>
    <name evidence="5" type="ORF">F5X68DRAFT_162635</name>
</gene>
<proteinExistence type="predicted"/>
<dbReference type="GO" id="GO:0003677">
    <property type="term" value="F:DNA binding"/>
    <property type="evidence" value="ECO:0007669"/>
    <property type="project" value="InterPro"/>
</dbReference>
<dbReference type="PANTHER" id="PTHR31668">
    <property type="entry name" value="GLUCOSE TRANSPORT TRANSCRIPTION REGULATOR RGT1-RELATED-RELATED"/>
    <property type="match status" value="1"/>
</dbReference>
<evidence type="ECO:0000313" key="5">
    <source>
        <dbReference type="EMBL" id="KAH6696929.1"/>
    </source>
</evidence>
<dbReference type="OrthoDB" id="408631at2759"/>
<feature type="domain" description="Zn(2)-C6 fungal-type" evidence="4">
    <location>
        <begin position="15"/>
        <end position="46"/>
    </location>
</feature>
<keyword evidence="1" id="KW-0479">Metal-binding</keyword>
<dbReference type="PANTHER" id="PTHR31668:SF4">
    <property type="entry name" value="TRANSCRIPTIONAL ACTIVATOR PROTEIN DAL81"/>
    <property type="match status" value="1"/>
</dbReference>
<evidence type="ECO:0000256" key="2">
    <source>
        <dbReference type="ARBA" id="ARBA00023242"/>
    </source>
</evidence>
<reference evidence="5" key="1">
    <citation type="journal article" date="2021" name="Nat. Commun.">
        <title>Genetic determinants of endophytism in the Arabidopsis root mycobiome.</title>
        <authorList>
            <person name="Mesny F."/>
            <person name="Miyauchi S."/>
            <person name="Thiergart T."/>
            <person name="Pickel B."/>
            <person name="Atanasova L."/>
            <person name="Karlsson M."/>
            <person name="Huettel B."/>
            <person name="Barry K.W."/>
            <person name="Haridas S."/>
            <person name="Chen C."/>
            <person name="Bauer D."/>
            <person name="Andreopoulos W."/>
            <person name="Pangilinan J."/>
            <person name="LaButti K."/>
            <person name="Riley R."/>
            <person name="Lipzen A."/>
            <person name="Clum A."/>
            <person name="Drula E."/>
            <person name="Henrissat B."/>
            <person name="Kohler A."/>
            <person name="Grigoriev I.V."/>
            <person name="Martin F.M."/>
            <person name="Hacquard S."/>
        </authorList>
    </citation>
    <scope>NUCLEOTIDE SEQUENCE</scope>
    <source>
        <strain evidence="5">MPI-SDFR-AT-0117</strain>
    </source>
</reference>
<dbReference type="InterPro" id="IPR050797">
    <property type="entry name" value="Carb_Metab_Trans_Reg"/>
</dbReference>
<sequence length="648" mass="72197">MSTEPRRYMSKRQRPCDFCRSRKTACRIENTPPCRLCVLHGRECTFVKPAPTRRRPEAPDTPLDGADLDDTGHGGDFDENATVPVDDGYLFPEPQDADMEPEDDPGEMFPGLYLDIGTPDFQAIFDTPPLASSKPSNPHPGAGSQLLAARPQPGGAAEMDRRAGANPLHLGLSGDMDPFLLNLYRVDGNGIFRFKELAIHSLVGTPAPCQFLLSPPMFFHRGMEDAGIDSNDLAKARLDLEAIISAELGDRLLHVFQQFILPQFPIFSINTTPDPRASAPYLLAAIYAVALPFAIFDDTLNVDLAYDALPYPALSRIINQGVVSGMHSPNLALVLTLLLQVLRPSGDFAVSDAGYRWNLLGNLVTCATNIGLHLNPGSWSIPPWEIAERRRVAFFVFAADRWFAASMGRPPLIHIDNWMVTTLDVDDQLDSGLAPSQWEQVLEFSRHSAVMDSTLSSLYSLRQVDELSRSVTRSLEITRPILQDLEYQRIMQAPLIGPHQLGLLQVQLLIRKAEIRPWLCGNAEPSDAAMLSPIREEIHRCTQAMSDLIRRLDPEKDNHFWPPWLQLTFSSICFSQLLMAVSATDTEEAASWVADLQATRRALRFKAPSFPMLRLGLLRIDSLFWRGVENVIQLPPHVLDAFRLVLGR</sequence>
<dbReference type="Pfam" id="PF00172">
    <property type="entry name" value="Zn_clus"/>
    <property type="match status" value="1"/>
</dbReference>
<dbReference type="PROSITE" id="PS50048">
    <property type="entry name" value="ZN2_CY6_FUNGAL_2"/>
    <property type="match status" value="1"/>
</dbReference>
<dbReference type="SMART" id="SM00066">
    <property type="entry name" value="GAL4"/>
    <property type="match status" value="1"/>
</dbReference>
<dbReference type="InterPro" id="IPR001138">
    <property type="entry name" value="Zn2Cys6_DnaBD"/>
</dbReference>
<dbReference type="GO" id="GO:0000981">
    <property type="term" value="F:DNA-binding transcription factor activity, RNA polymerase II-specific"/>
    <property type="evidence" value="ECO:0007669"/>
    <property type="project" value="InterPro"/>
</dbReference>
<keyword evidence="2" id="KW-0539">Nucleus</keyword>
<feature type="region of interest" description="Disordered" evidence="3">
    <location>
        <begin position="125"/>
        <end position="160"/>
    </location>
</feature>
<dbReference type="SMART" id="SM00906">
    <property type="entry name" value="Fungal_trans"/>
    <property type="match status" value="1"/>
</dbReference>
<keyword evidence="6" id="KW-1185">Reference proteome</keyword>
<organism evidence="5 6">
    <name type="scientific">Plectosphaerella plurivora</name>
    <dbReference type="NCBI Taxonomy" id="936078"/>
    <lineage>
        <taxon>Eukaryota</taxon>
        <taxon>Fungi</taxon>
        <taxon>Dikarya</taxon>
        <taxon>Ascomycota</taxon>
        <taxon>Pezizomycotina</taxon>
        <taxon>Sordariomycetes</taxon>
        <taxon>Hypocreomycetidae</taxon>
        <taxon>Glomerellales</taxon>
        <taxon>Plectosphaerellaceae</taxon>
        <taxon>Plectosphaerella</taxon>
    </lineage>
</organism>
<name>A0A9P8VNV6_9PEZI</name>
<evidence type="ECO:0000256" key="1">
    <source>
        <dbReference type="ARBA" id="ARBA00022723"/>
    </source>
</evidence>
<dbReference type="EMBL" id="JAGSXJ010000001">
    <property type="protein sequence ID" value="KAH6696929.1"/>
    <property type="molecule type" value="Genomic_DNA"/>
</dbReference>
<dbReference type="GO" id="GO:0001080">
    <property type="term" value="P:nitrogen catabolite activation of transcription from RNA polymerase II promoter"/>
    <property type="evidence" value="ECO:0007669"/>
    <property type="project" value="TreeGrafter"/>
</dbReference>
<accession>A0A9P8VNV6</accession>
<dbReference type="GO" id="GO:0005634">
    <property type="term" value="C:nucleus"/>
    <property type="evidence" value="ECO:0007669"/>
    <property type="project" value="TreeGrafter"/>
</dbReference>
<dbReference type="Pfam" id="PF04082">
    <property type="entry name" value="Fungal_trans"/>
    <property type="match status" value="1"/>
</dbReference>
<dbReference type="PROSITE" id="PS00463">
    <property type="entry name" value="ZN2_CY6_FUNGAL_1"/>
    <property type="match status" value="1"/>
</dbReference>
<dbReference type="GO" id="GO:0006351">
    <property type="term" value="P:DNA-templated transcription"/>
    <property type="evidence" value="ECO:0007669"/>
    <property type="project" value="InterPro"/>
</dbReference>
<dbReference type="InterPro" id="IPR036864">
    <property type="entry name" value="Zn2-C6_fun-type_DNA-bd_sf"/>
</dbReference>
<dbReference type="SUPFAM" id="SSF57701">
    <property type="entry name" value="Zn2/Cys6 DNA-binding domain"/>
    <property type="match status" value="1"/>
</dbReference>
<evidence type="ECO:0000313" key="6">
    <source>
        <dbReference type="Proteomes" id="UP000770015"/>
    </source>
</evidence>
<dbReference type="CDD" id="cd00067">
    <property type="entry name" value="GAL4"/>
    <property type="match status" value="1"/>
</dbReference>
<dbReference type="Proteomes" id="UP000770015">
    <property type="component" value="Unassembled WGS sequence"/>
</dbReference>
<feature type="region of interest" description="Disordered" evidence="3">
    <location>
        <begin position="50"/>
        <end position="85"/>
    </location>
</feature>
<dbReference type="Gene3D" id="4.10.240.10">
    <property type="entry name" value="Zn(2)-C6 fungal-type DNA-binding domain"/>
    <property type="match status" value="1"/>
</dbReference>
<dbReference type="AlphaFoldDB" id="A0A9P8VNV6"/>